<dbReference type="AlphaFoldDB" id="A0A939BXH6"/>
<name>A0A939BXH6_9ACTN</name>
<evidence type="ECO:0000313" key="2">
    <source>
        <dbReference type="EMBL" id="MBM9468563.1"/>
    </source>
</evidence>
<keyword evidence="3" id="KW-1185">Reference proteome</keyword>
<dbReference type="InterPro" id="IPR011051">
    <property type="entry name" value="RmlC_Cupin_sf"/>
</dbReference>
<reference evidence="2" key="1">
    <citation type="submission" date="2021-01" db="EMBL/GenBank/DDBJ databases">
        <title>YIM 132084 draft genome.</title>
        <authorList>
            <person name="An D."/>
        </authorList>
    </citation>
    <scope>NUCLEOTIDE SEQUENCE</scope>
    <source>
        <strain evidence="2">YIM 132084</strain>
    </source>
</reference>
<sequence length="123" mass="13023">MTGPAPHYDVDSILDATLTPSAGPARVISGEPTAASRTLHRADGVEIGIWEVTPGEFHSTKTGLTEFMHFVSGAGVIEHADGTVTRIAPGAVLHVLDGWSGIWRVTETARKCYTVDRRPGMAG</sequence>
<dbReference type="PANTHER" id="PTHR40943">
    <property type="entry name" value="CYTOPLASMIC PROTEIN-RELATED"/>
    <property type="match status" value="1"/>
</dbReference>
<proteinExistence type="predicted"/>
<feature type="domain" description="(S)-ureidoglycine aminohydrolase cupin" evidence="1">
    <location>
        <begin position="42"/>
        <end position="113"/>
    </location>
</feature>
<dbReference type="Gene3D" id="2.60.120.10">
    <property type="entry name" value="Jelly Rolls"/>
    <property type="match status" value="1"/>
</dbReference>
<dbReference type="Pfam" id="PF05899">
    <property type="entry name" value="Cupin_3"/>
    <property type="match status" value="1"/>
</dbReference>
<dbReference type="InterPro" id="IPR008579">
    <property type="entry name" value="UGlyAH_Cupin_dom"/>
</dbReference>
<evidence type="ECO:0000259" key="1">
    <source>
        <dbReference type="Pfam" id="PF05899"/>
    </source>
</evidence>
<evidence type="ECO:0000313" key="3">
    <source>
        <dbReference type="Proteomes" id="UP000663792"/>
    </source>
</evidence>
<dbReference type="SUPFAM" id="SSF51182">
    <property type="entry name" value="RmlC-like cupins"/>
    <property type="match status" value="1"/>
</dbReference>
<organism evidence="2 3">
    <name type="scientific">Nakamurella leprariae</name>
    <dbReference type="NCBI Taxonomy" id="2803911"/>
    <lineage>
        <taxon>Bacteria</taxon>
        <taxon>Bacillati</taxon>
        <taxon>Actinomycetota</taxon>
        <taxon>Actinomycetes</taxon>
        <taxon>Nakamurellales</taxon>
        <taxon>Nakamurellaceae</taxon>
        <taxon>Nakamurella</taxon>
    </lineage>
</organism>
<dbReference type="EMBL" id="JAERWK010000019">
    <property type="protein sequence ID" value="MBM9468563.1"/>
    <property type="molecule type" value="Genomic_DNA"/>
</dbReference>
<accession>A0A939BXH6</accession>
<dbReference type="PANTHER" id="PTHR40943:SF1">
    <property type="entry name" value="CYTOPLASMIC PROTEIN"/>
    <property type="match status" value="1"/>
</dbReference>
<dbReference type="RefSeq" id="WP_205261515.1">
    <property type="nucleotide sequence ID" value="NZ_JAERWK010000019.1"/>
</dbReference>
<dbReference type="Proteomes" id="UP000663792">
    <property type="component" value="Unassembled WGS sequence"/>
</dbReference>
<comment type="caution">
    <text evidence="2">The sequence shown here is derived from an EMBL/GenBank/DDBJ whole genome shotgun (WGS) entry which is preliminary data.</text>
</comment>
<gene>
    <name evidence="2" type="ORF">JL106_14860</name>
</gene>
<dbReference type="InterPro" id="IPR014710">
    <property type="entry name" value="RmlC-like_jellyroll"/>
</dbReference>
<protein>
    <submittedName>
        <fullName evidence="2">DUF861 domain-containing protein</fullName>
    </submittedName>
</protein>